<keyword evidence="2" id="KW-0378">Hydrolase</keyword>
<gene>
    <name evidence="2" type="ORF">Aple_085850</name>
</gene>
<keyword evidence="3" id="KW-1185">Reference proteome</keyword>
<dbReference type="EMBL" id="BLAF01000071">
    <property type="protein sequence ID" value="GES25686.1"/>
    <property type="molecule type" value="Genomic_DNA"/>
</dbReference>
<evidence type="ECO:0000259" key="1">
    <source>
        <dbReference type="Pfam" id="PF01979"/>
    </source>
</evidence>
<organism evidence="2 3">
    <name type="scientific">Acrocarpospora pleiomorpha</name>
    <dbReference type="NCBI Taxonomy" id="90975"/>
    <lineage>
        <taxon>Bacteria</taxon>
        <taxon>Bacillati</taxon>
        <taxon>Actinomycetota</taxon>
        <taxon>Actinomycetes</taxon>
        <taxon>Streptosporangiales</taxon>
        <taxon>Streptosporangiaceae</taxon>
        <taxon>Acrocarpospora</taxon>
    </lineage>
</organism>
<comment type="caution">
    <text evidence="2">The sequence shown here is derived from an EMBL/GenBank/DDBJ whole genome shotgun (WGS) entry which is preliminary data.</text>
</comment>
<dbReference type="Gene3D" id="2.30.40.10">
    <property type="entry name" value="Urease, subunit C, domain 1"/>
    <property type="match status" value="1"/>
</dbReference>
<dbReference type="AlphaFoldDB" id="A0A5M3XXN6"/>
<evidence type="ECO:0000313" key="2">
    <source>
        <dbReference type="EMBL" id="GES25686.1"/>
    </source>
</evidence>
<feature type="domain" description="Amidohydrolase-related" evidence="1">
    <location>
        <begin position="65"/>
        <end position="452"/>
    </location>
</feature>
<reference evidence="2 3" key="1">
    <citation type="submission" date="2019-10" db="EMBL/GenBank/DDBJ databases">
        <title>Whole genome shotgun sequence of Acrocarpospora pleiomorpha NBRC 16267.</title>
        <authorList>
            <person name="Ichikawa N."/>
            <person name="Kimura A."/>
            <person name="Kitahashi Y."/>
            <person name="Komaki H."/>
            <person name="Oguchi A."/>
        </authorList>
    </citation>
    <scope>NUCLEOTIDE SEQUENCE [LARGE SCALE GENOMIC DNA]</scope>
    <source>
        <strain evidence="2 3">NBRC 16267</strain>
    </source>
</reference>
<dbReference type="GO" id="GO:0005737">
    <property type="term" value="C:cytoplasm"/>
    <property type="evidence" value="ECO:0007669"/>
    <property type="project" value="TreeGrafter"/>
</dbReference>
<dbReference type="InterPro" id="IPR032466">
    <property type="entry name" value="Metal_Hydrolase"/>
</dbReference>
<dbReference type="Gene3D" id="3.20.20.140">
    <property type="entry name" value="Metal-dependent hydrolases"/>
    <property type="match status" value="1"/>
</dbReference>
<dbReference type="PANTHER" id="PTHR43668:SF2">
    <property type="entry name" value="ALLANTOINASE"/>
    <property type="match status" value="1"/>
</dbReference>
<dbReference type="PANTHER" id="PTHR43668">
    <property type="entry name" value="ALLANTOINASE"/>
    <property type="match status" value="1"/>
</dbReference>
<dbReference type="GO" id="GO:0004038">
    <property type="term" value="F:allantoinase activity"/>
    <property type="evidence" value="ECO:0007669"/>
    <property type="project" value="TreeGrafter"/>
</dbReference>
<dbReference type="InterPro" id="IPR006680">
    <property type="entry name" value="Amidohydro-rel"/>
</dbReference>
<dbReference type="InterPro" id="IPR050138">
    <property type="entry name" value="DHOase/Allantoinase_Hydrolase"/>
</dbReference>
<protein>
    <submittedName>
        <fullName evidence="2">Amidohydrolase</fullName>
    </submittedName>
</protein>
<dbReference type="InterPro" id="IPR011059">
    <property type="entry name" value="Metal-dep_hydrolase_composite"/>
</dbReference>
<dbReference type="SUPFAM" id="SSF51556">
    <property type="entry name" value="Metallo-dependent hydrolases"/>
    <property type="match status" value="1"/>
</dbReference>
<name>A0A5M3XXN6_9ACTN</name>
<dbReference type="SUPFAM" id="SSF51338">
    <property type="entry name" value="Composite domain of metallo-dependent hydrolases"/>
    <property type="match status" value="1"/>
</dbReference>
<dbReference type="Proteomes" id="UP000377595">
    <property type="component" value="Unassembled WGS sequence"/>
</dbReference>
<proteinExistence type="predicted"/>
<accession>A0A5M3XXN6</accession>
<dbReference type="Pfam" id="PF01979">
    <property type="entry name" value="Amidohydro_1"/>
    <property type="match status" value="1"/>
</dbReference>
<dbReference type="GO" id="GO:0006145">
    <property type="term" value="P:purine nucleobase catabolic process"/>
    <property type="evidence" value="ECO:0007669"/>
    <property type="project" value="TreeGrafter"/>
</dbReference>
<evidence type="ECO:0000313" key="3">
    <source>
        <dbReference type="Proteomes" id="UP000377595"/>
    </source>
</evidence>
<sequence length="479" mass="52222">MARRTIESMTPRATCDLAILGGTVYLPNGPQLADVGVRDGAISVVATPGTLTAATKTINAKGLHVLPGLWHTHCHFRDPGYPEKEDFESGTRAAAAGGITFCIDQPNTSPPPTTLETFERKRDIAARKAHVDFGINGGGLIPDQVSLLAKAGAISVKAFNTRHPKDAYPYIPELGVTDRGVLYELYEAAADAGVVMSVHHDDSAWTKRMVFRDYIDKSKIDNRSYREAYEKGYMYGHGMVAGLASSLYYAHLAGARLYVLHLGVMPVGAYDLIKFAKREWGQRVYAELEAGAMLMNRAQAEKMGPFSYYWAHSPERAWQSLDEDVADVLVLEHAPHTREEVEPGWEDSFSVPLGVTGVQEFVPLMLTQVNAGRLTLERLARFSSEQPAKIFGQYPKKGAILPGSDADFTIVDLNQENVLADEDMHSKVGFTSWAGMPTKGAPVYTLVRGEIVMDHGEVRSSPGFGRFTPGSAASGGWGT</sequence>